<dbReference type="InterPro" id="IPR055079">
    <property type="entry name" value="POP1_C"/>
</dbReference>
<dbReference type="EMBL" id="KV440972">
    <property type="protein sequence ID" value="OAD79779.1"/>
    <property type="molecule type" value="Genomic_DNA"/>
</dbReference>
<dbReference type="STRING" id="763407.A0A167QJ69"/>
<dbReference type="InterPro" id="IPR009723">
    <property type="entry name" value="Pop1_N"/>
</dbReference>
<keyword evidence="2" id="KW-0819">tRNA processing</keyword>
<evidence type="ECO:0000256" key="3">
    <source>
        <dbReference type="ARBA" id="ARBA00023242"/>
    </source>
</evidence>
<dbReference type="Proteomes" id="UP000077315">
    <property type="component" value="Unassembled WGS sequence"/>
</dbReference>
<feature type="domain" description="POPLD" evidence="6">
    <location>
        <begin position="492"/>
        <end position="582"/>
    </location>
</feature>
<evidence type="ECO:0000259" key="6">
    <source>
        <dbReference type="Pfam" id="PF08170"/>
    </source>
</evidence>
<dbReference type="PANTHER" id="PTHR22731:SF3">
    <property type="entry name" value="RIBONUCLEASES P_MRP PROTEIN SUBUNIT POP1"/>
    <property type="match status" value="1"/>
</dbReference>
<dbReference type="Pfam" id="PF08170">
    <property type="entry name" value="POPLD"/>
    <property type="match status" value="1"/>
</dbReference>
<keyword evidence="9" id="KW-1185">Reference proteome</keyword>
<dbReference type="InParanoid" id="A0A167QJ69"/>
<accession>A0A167QJ69</accession>
<dbReference type="GO" id="GO:0005655">
    <property type="term" value="C:nucleolar ribonuclease P complex"/>
    <property type="evidence" value="ECO:0007669"/>
    <property type="project" value="InterPro"/>
</dbReference>
<evidence type="ECO:0000313" key="8">
    <source>
        <dbReference type="EMBL" id="OAD79779.1"/>
    </source>
</evidence>
<evidence type="ECO:0000256" key="1">
    <source>
        <dbReference type="ARBA" id="ARBA00004123"/>
    </source>
</evidence>
<evidence type="ECO:0000259" key="5">
    <source>
        <dbReference type="Pfam" id="PF06978"/>
    </source>
</evidence>
<dbReference type="InterPro" id="IPR027266">
    <property type="entry name" value="TrmE/GcvT-like"/>
</dbReference>
<dbReference type="FunCoup" id="A0A167QJ69">
    <property type="interactions" value="446"/>
</dbReference>
<feature type="compositionally biased region" description="Acidic residues" evidence="4">
    <location>
        <begin position="732"/>
        <end position="741"/>
    </location>
</feature>
<dbReference type="OrthoDB" id="442863at2759"/>
<feature type="domain" description="Pop1 N-terminal" evidence="5">
    <location>
        <begin position="63"/>
        <end position="135"/>
    </location>
</feature>
<feature type="region of interest" description="Disordered" evidence="4">
    <location>
        <begin position="1"/>
        <end position="46"/>
    </location>
</feature>
<feature type="region of interest" description="Disordered" evidence="4">
    <location>
        <begin position="706"/>
        <end position="749"/>
    </location>
</feature>
<dbReference type="PANTHER" id="PTHR22731">
    <property type="entry name" value="RIBONUCLEASES P/MRP PROTEIN SUBUNIT POP1"/>
    <property type="match status" value="1"/>
</dbReference>
<evidence type="ECO:0000256" key="2">
    <source>
        <dbReference type="ARBA" id="ARBA00022694"/>
    </source>
</evidence>
<keyword evidence="3" id="KW-0539">Nucleus</keyword>
<sequence>MSSSNNGKRPLEDNDSLTGKEKRRAKNRDARQIGPNKWNGFRKTNDDGPLLIGSPINEKQLASAHINEINSLQSSIRKASFAITTLAFQSLPRGLRRRAASHNINRLPLRLRVKATQEMALSAPNPTKMRRRMRKPRPKSLVEEYLRRQGNKKWLETHMWHTKRMKMTDIWGYRLALYPNIKSERTAYKASKHLSMLHDASYMGCIEMSGLMSDIVRVLNSITDSGLASVGSARYTKGQRIGHTNIYKHLGYPTKLVCPVTFLWRPTQAESDDATIWLWVHPSVFDEVYTSIRHVVQTYQSGLMQELQVVDQRGDLVRFDLFGPRSTALLQSILDPVCEASPLTEEREQKSAQLWRDISQLRSSSSLPPGCVLGMTVQDPRIKFPQKVPPRTSQIPKETDLRIDQIVRQWPTDVAYSDIWDKQLRRDIQKNKIKDNDLNKRREDQKSNGVKFEFTEKDSKIPILLIQRGGAEFSGGTSTGKNSANLIEVTEGWSIILPRSWGVAFWKSFVFAGARTCGLHNVRAMHFESGHGVFPFDVPGTLAYEAQSIASKNTERSIWAKKPPSKRVNFEKLGVSHPFEAPFEWLVNNGKTDNSKNKILDVDKVKDENTNENEHQIQKTQDPKCWLLQGDRLISLLLSCRTQEEATQKLLKEMSTQMSKRDLPCPLSLDLDHALVKVRVKYTGRRKPHPNAMIFLIEDQKEYEKHAQKCKEPNSTNKSKVGHQDANTNANEDADSDEEMDTSDHPNQHIGYLTNGGFSLSVGGGLGIGACTALGIQEIRNLDNRYNRKTKMLVLVRNTNTSNFQPAQLQLLA</sequence>
<dbReference type="AlphaFoldDB" id="A0A167QJ69"/>
<dbReference type="RefSeq" id="XP_018297819.1">
    <property type="nucleotide sequence ID" value="XM_018438126.1"/>
</dbReference>
<dbReference type="SUPFAM" id="SSF103025">
    <property type="entry name" value="Folate-binding domain"/>
    <property type="match status" value="2"/>
</dbReference>
<evidence type="ECO:0000256" key="4">
    <source>
        <dbReference type="SAM" id="MobiDB-lite"/>
    </source>
</evidence>
<organism evidence="8 9">
    <name type="scientific">Phycomyces blakesleeanus (strain ATCC 8743b / DSM 1359 / FGSC 10004 / NBRC 33097 / NRRL 1555)</name>
    <dbReference type="NCBI Taxonomy" id="763407"/>
    <lineage>
        <taxon>Eukaryota</taxon>
        <taxon>Fungi</taxon>
        <taxon>Fungi incertae sedis</taxon>
        <taxon>Mucoromycota</taxon>
        <taxon>Mucoromycotina</taxon>
        <taxon>Mucoromycetes</taxon>
        <taxon>Mucorales</taxon>
        <taxon>Phycomycetaceae</taxon>
        <taxon>Phycomyces</taxon>
    </lineage>
</organism>
<dbReference type="VEuPathDB" id="FungiDB:PHYBLDRAFT_179250"/>
<dbReference type="GeneID" id="28999032"/>
<dbReference type="InterPro" id="IPR012590">
    <property type="entry name" value="POPLD_dom"/>
</dbReference>
<feature type="compositionally biased region" description="Polar residues" evidence="4">
    <location>
        <begin position="713"/>
        <end position="731"/>
    </location>
</feature>
<dbReference type="Gene3D" id="3.30.1360.120">
    <property type="entry name" value="Probable tRNA modification gtpase trme, domain 1"/>
    <property type="match status" value="1"/>
</dbReference>
<dbReference type="GO" id="GO:0000172">
    <property type="term" value="C:ribonuclease MRP complex"/>
    <property type="evidence" value="ECO:0007669"/>
    <property type="project" value="InterPro"/>
</dbReference>
<reference evidence="9" key="1">
    <citation type="submission" date="2015-06" db="EMBL/GenBank/DDBJ databases">
        <title>Expansion of signal transduction pathways in fungi by whole-genome duplication.</title>
        <authorList>
            <consortium name="DOE Joint Genome Institute"/>
            <person name="Corrochano L.M."/>
            <person name="Kuo A."/>
            <person name="Marcet-Houben M."/>
            <person name="Polaino S."/>
            <person name="Salamov A."/>
            <person name="Villalobos J.M."/>
            <person name="Alvarez M.I."/>
            <person name="Avalos J."/>
            <person name="Benito E.P."/>
            <person name="Benoit I."/>
            <person name="Burger G."/>
            <person name="Camino L.P."/>
            <person name="Canovas D."/>
            <person name="Cerda-Olmedo E."/>
            <person name="Cheng J.-F."/>
            <person name="Dominguez A."/>
            <person name="Elias M."/>
            <person name="Eslava A.P."/>
            <person name="Glaser F."/>
            <person name="Grimwood J."/>
            <person name="Gutierrez G."/>
            <person name="Heitman J."/>
            <person name="Henrissat B."/>
            <person name="Iturriaga E.A."/>
            <person name="Lang B.F."/>
            <person name="Lavin J.L."/>
            <person name="Lee S."/>
            <person name="Li W."/>
            <person name="Lindquist E."/>
            <person name="Lopez-Garcia S."/>
            <person name="Luque E.M."/>
            <person name="Marcos A.T."/>
            <person name="Martin J."/>
            <person name="McCluskey K."/>
            <person name="Medina H.R."/>
            <person name="Miralles-Duran A."/>
            <person name="Miyazaki A."/>
            <person name="Munoz-Torres E."/>
            <person name="Oguiza J.A."/>
            <person name="Ohm R."/>
            <person name="Olmedo M."/>
            <person name="Orejas M."/>
            <person name="Ortiz-Castellanos L."/>
            <person name="Pisabarro A.G."/>
            <person name="Rodriguez-Romero J."/>
            <person name="Ruiz-Herrera J."/>
            <person name="Ruiz-Vazquez R."/>
            <person name="Sanz C."/>
            <person name="Schackwitz W."/>
            <person name="Schmutz J."/>
            <person name="Shahriari M."/>
            <person name="Shelest E."/>
            <person name="Silva-Franco F."/>
            <person name="Soanes D."/>
            <person name="Syed K."/>
            <person name="Tagua V.G."/>
            <person name="Talbot N.J."/>
            <person name="Thon M."/>
            <person name="De vries R.P."/>
            <person name="Wiebenga A."/>
            <person name="Yadav J.S."/>
            <person name="Braun E.L."/>
            <person name="Baker S."/>
            <person name="Garre V."/>
            <person name="Horwitz B."/>
            <person name="Torres-Martinez S."/>
            <person name="Idnurm A."/>
            <person name="Herrera-Estrella A."/>
            <person name="Gabaldon T."/>
            <person name="Grigoriev I.V."/>
        </authorList>
    </citation>
    <scope>NUCLEOTIDE SEQUENCE [LARGE SCALE GENOMIC DNA]</scope>
    <source>
        <strain evidence="9">NRRL 1555(-)</strain>
    </source>
</reference>
<dbReference type="GO" id="GO:0001682">
    <property type="term" value="P:tRNA 5'-leader removal"/>
    <property type="evidence" value="ECO:0007669"/>
    <property type="project" value="InterPro"/>
</dbReference>
<dbReference type="InterPro" id="IPR039182">
    <property type="entry name" value="Pop1"/>
</dbReference>
<evidence type="ECO:0000313" key="9">
    <source>
        <dbReference type="Proteomes" id="UP000077315"/>
    </source>
</evidence>
<dbReference type="Pfam" id="PF06978">
    <property type="entry name" value="POP1_N"/>
    <property type="match status" value="2"/>
</dbReference>
<feature type="domain" description="Pop1 N-terminal" evidence="5">
    <location>
        <begin position="143"/>
        <end position="210"/>
    </location>
</feature>
<dbReference type="Pfam" id="PF22770">
    <property type="entry name" value="POP1_C"/>
    <property type="match status" value="1"/>
</dbReference>
<comment type="subcellular location">
    <subcellularLocation>
        <location evidence="1">Nucleus</location>
    </subcellularLocation>
</comment>
<feature type="domain" description="POP1 C-terminal" evidence="7">
    <location>
        <begin position="704"/>
        <end position="812"/>
    </location>
</feature>
<evidence type="ECO:0000259" key="7">
    <source>
        <dbReference type="Pfam" id="PF22770"/>
    </source>
</evidence>
<name>A0A167QJ69_PHYB8</name>
<gene>
    <name evidence="8" type="ORF">PHYBLDRAFT_179250</name>
</gene>
<protein>
    <submittedName>
        <fullName evidence="8">Uncharacterized protein</fullName>
    </submittedName>
</protein>
<proteinExistence type="predicted"/>